<dbReference type="InterPro" id="IPR050109">
    <property type="entry name" value="HTH-type_TetR-like_transc_reg"/>
</dbReference>
<dbReference type="GO" id="GO:0000976">
    <property type="term" value="F:transcription cis-regulatory region binding"/>
    <property type="evidence" value="ECO:0007669"/>
    <property type="project" value="TreeGrafter"/>
</dbReference>
<dbReference type="SUPFAM" id="SSF46689">
    <property type="entry name" value="Homeodomain-like"/>
    <property type="match status" value="1"/>
</dbReference>
<dbReference type="InterPro" id="IPR009057">
    <property type="entry name" value="Homeodomain-like_sf"/>
</dbReference>
<dbReference type="Gene3D" id="1.10.357.10">
    <property type="entry name" value="Tetracycline Repressor, domain 2"/>
    <property type="match status" value="1"/>
</dbReference>
<evidence type="ECO:0000313" key="7">
    <source>
        <dbReference type="Proteomes" id="UP000183263"/>
    </source>
</evidence>
<keyword evidence="1" id="KW-0805">Transcription regulation</keyword>
<dbReference type="Proteomes" id="UP000183263">
    <property type="component" value="Unassembled WGS sequence"/>
</dbReference>
<keyword evidence="7" id="KW-1185">Reference proteome</keyword>
<evidence type="ECO:0000256" key="4">
    <source>
        <dbReference type="PROSITE-ProRule" id="PRU00335"/>
    </source>
</evidence>
<protein>
    <submittedName>
        <fullName evidence="6">DNA-binding transcriptional regulator, AcrR family</fullName>
    </submittedName>
</protein>
<evidence type="ECO:0000313" key="6">
    <source>
        <dbReference type="EMBL" id="SDH10798.1"/>
    </source>
</evidence>
<dbReference type="AlphaFoldDB" id="A0A1G7ZQ33"/>
<organism evidence="6 7">
    <name type="scientific">Rhodococcus triatomae</name>
    <dbReference type="NCBI Taxonomy" id="300028"/>
    <lineage>
        <taxon>Bacteria</taxon>
        <taxon>Bacillati</taxon>
        <taxon>Actinomycetota</taxon>
        <taxon>Actinomycetes</taxon>
        <taxon>Mycobacteriales</taxon>
        <taxon>Nocardiaceae</taxon>
        <taxon>Rhodococcus</taxon>
    </lineage>
</organism>
<dbReference type="PANTHER" id="PTHR30055:SF234">
    <property type="entry name" value="HTH-TYPE TRANSCRIPTIONAL REGULATOR BETI"/>
    <property type="match status" value="1"/>
</dbReference>
<proteinExistence type="predicted"/>
<dbReference type="PRINTS" id="PR00455">
    <property type="entry name" value="HTHTETR"/>
</dbReference>
<evidence type="ECO:0000256" key="3">
    <source>
        <dbReference type="ARBA" id="ARBA00023163"/>
    </source>
</evidence>
<dbReference type="PANTHER" id="PTHR30055">
    <property type="entry name" value="HTH-TYPE TRANSCRIPTIONAL REGULATOR RUTR"/>
    <property type="match status" value="1"/>
</dbReference>
<sequence length="236" mass="26605">MTVTLRFSTQKVQVTFSFSLRLGRLVRVTEQLPKAPGLRERKRLEAMQRIQAVALDLFDRHGYRTVTIEQVAAQAQVSPSSVYRYFGTKERLVLHDEYDPQILEMLRTVDPGATWTVSELMQGLRAGIAFVMAAIGPEEEVQIQRRMRYVVTEPDVRAGMTRDAEHYEAEIRSIVASRLGRDEDDLEVRVLVAMAVWGFISAVYHWVESGFSDPLGEVVDTALAVFTRGPGSTSLT</sequence>
<reference evidence="6 7" key="1">
    <citation type="submission" date="2016-10" db="EMBL/GenBank/DDBJ databases">
        <authorList>
            <person name="de Groot N.N."/>
        </authorList>
    </citation>
    <scope>NUCLEOTIDE SEQUENCE [LARGE SCALE GENOMIC DNA]</scope>
    <source>
        <strain evidence="6 7">DSM 44892</strain>
    </source>
</reference>
<dbReference type="GO" id="GO:0003700">
    <property type="term" value="F:DNA-binding transcription factor activity"/>
    <property type="evidence" value="ECO:0007669"/>
    <property type="project" value="TreeGrafter"/>
</dbReference>
<dbReference type="Pfam" id="PF17754">
    <property type="entry name" value="TetR_C_14"/>
    <property type="match status" value="1"/>
</dbReference>
<dbReference type="PROSITE" id="PS50977">
    <property type="entry name" value="HTH_TETR_2"/>
    <property type="match status" value="1"/>
</dbReference>
<dbReference type="InterPro" id="IPR041347">
    <property type="entry name" value="MftR_C"/>
</dbReference>
<name>A0A1G7ZQ33_9NOCA</name>
<dbReference type="Gene3D" id="1.10.10.60">
    <property type="entry name" value="Homeodomain-like"/>
    <property type="match status" value="1"/>
</dbReference>
<accession>A0A1G7ZQ33</accession>
<keyword evidence="3" id="KW-0804">Transcription</keyword>
<dbReference type="EMBL" id="FNDN01000001">
    <property type="protein sequence ID" value="SDH10798.1"/>
    <property type="molecule type" value="Genomic_DNA"/>
</dbReference>
<dbReference type="InterPro" id="IPR001647">
    <property type="entry name" value="HTH_TetR"/>
</dbReference>
<evidence type="ECO:0000256" key="1">
    <source>
        <dbReference type="ARBA" id="ARBA00023015"/>
    </source>
</evidence>
<evidence type="ECO:0000256" key="2">
    <source>
        <dbReference type="ARBA" id="ARBA00023125"/>
    </source>
</evidence>
<evidence type="ECO:0000259" key="5">
    <source>
        <dbReference type="PROSITE" id="PS50977"/>
    </source>
</evidence>
<feature type="DNA-binding region" description="H-T-H motif" evidence="4">
    <location>
        <begin position="67"/>
        <end position="86"/>
    </location>
</feature>
<keyword evidence="2 4" id="KW-0238">DNA-binding</keyword>
<gene>
    <name evidence="6" type="ORF">SAMN05444695_101183</name>
</gene>
<feature type="domain" description="HTH tetR-type" evidence="5">
    <location>
        <begin position="44"/>
        <end position="104"/>
    </location>
</feature>
<dbReference type="Pfam" id="PF00440">
    <property type="entry name" value="TetR_N"/>
    <property type="match status" value="1"/>
</dbReference>